<dbReference type="PROSITE" id="PS51029">
    <property type="entry name" value="MADF"/>
    <property type="match status" value="1"/>
</dbReference>
<comment type="caution">
    <text evidence="2">The sequence shown here is derived from an EMBL/GenBank/DDBJ whole genome shotgun (WGS) entry which is preliminary data.</text>
</comment>
<name>A0AAV4JB47_9GAST</name>
<sequence length="218" mass="25059">MVRARPLLWHPRVPDYKSKDQRTQVWDDLKDLLTAPKGTTCTPKDVWESLVRCNNSALLRVKANKKSGSGADNSKPWKFLKQMEFLNPIKIIRNSKGNLPQERDEDDILQTAMIEADVSSEGEEVDVPEQLVAVVEKRAGSEQGGKKHKKKKVDDNDDDIISLLRKKIERKPESPRMGFFNSIMPRVETLDDDRFQELQLHTLQLLKKLKWTTLSSIL</sequence>
<dbReference type="PANTHER" id="PTHR12243">
    <property type="entry name" value="MADF DOMAIN TRANSCRIPTION FACTOR"/>
    <property type="match status" value="1"/>
</dbReference>
<organism evidence="2 3">
    <name type="scientific">Elysia marginata</name>
    <dbReference type="NCBI Taxonomy" id="1093978"/>
    <lineage>
        <taxon>Eukaryota</taxon>
        <taxon>Metazoa</taxon>
        <taxon>Spiralia</taxon>
        <taxon>Lophotrochozoa</taxon>
        <taxon>Mollusca</taxon>
        <taxon>Gastropoda</taxon>
        <taxon>Heterobranchia</taxon>
        <taxon>Euthyneura</taxon>
        <taxon>Panpulmonata</taxon>
        <taxon>Sacoglossa</taxon>
        <taxon>Placobranchoidea</taxon>
        <taxon>Plakobranchidae</taxon>
        <taxon>Elysia</taxon>
    </lineage>
</organism>
<evidence type="ECO:0000259" key="1">
    <source>
        <dbReference type="PROSITE" id="PS51029"/>
    </source>
</evidence>
<dbReference type="AlphaFoldDB" id="A0AAV4JB47"/>
<evidence type="ECO:0000313" key="3">
    <source>
        <dbReference type="Proteomes" id="UP000762676"/>
    </source>
</evidence>
<proteinExistence type="predicted"/>
<accession>A0AAV4JB47</accession>
<dbReference type="Pfam" id="PF10545">
    <property type="entry name" value="MADF_DNA_bdg"/>
    <property type="match status" value="1"/>
</dbReference>
<dbReference type="Proteomes" id="UP000762676">
    <property type="component" value="Unassembled WGS sequence"/>
</dbReference>
<dbReference type="PANTHER" id="PTHR12243:SF67">
    <property type="entry name" value="COREPRESSOR OF PANGOLIN, ISOFORM A-RELATED"/>
    <property type="match status" value="1"/>
</dbReference>
<dbReference type="InterPro" id="IPR006578">
    <property type="entry name" value="MADF-dom"/>
</dbReference>
<reference evidence="2 3" key="1">
    <citation type="journal article" date="2021" name="Elife">
        <title>Chloroplast acquisition without the gene transfer in kleptoplastic sea slugs, Plakobranchus ocellatus.</title>
        <authorList>
            <person name="Maeda T."/>
            <person name="Takahashi S."/>
            <person name="Yoshida T."/>
            <person name="Shimamura S."/>
            <person name="Takaki Y."/>
            <person name="Nagai Y."/>
            <person name="Toyoda A."/>
            <person name="Suzuki Y."/>
            <person name="Arimoto A."/>
            <person name="Ishii H."/>
            <person name="Satoh N."/>
            <person name="Nishiyama T."/>
            <person name="Hasebe M."/>
            <person name="Maruyama T."/>
            <person name="Minagawa J."/>
            <person name="Obokata J."/>
            <person name="Shigenobu S."/>
        </authorList>
    </citation>
    <scope>NUCLEOTIDE SEQUENCE [LARGE SCALE GENOMIC DNA]</scope>
</reference>
<feature type="domain" description="MADF" evidence="1">
    <location>
        <begin position="1"/>
        <end position="91"/>
    </location>
</feature>
<evidence type="ECO:0000313" key="2">
    <source>
        <dbReference type="EMBL" id="GFS18908.1"/>
    </source>
</evidence>
<dbReference type="InterPro" id="IPR039353">
    <property type="entry name" value="TF_Adf1"/>
</dbReference>
<keyword evidence="3" id="KW-1185">Reference proteome</keyword>
<gene>
    <name evidence="2" type="ORF">ElyMa_005018600</name>
</gene>
<protein>
    <submittedName>
        <fullName evidence="2">Transcription factor Adf-1</fullName>
    </submittedName>
</protein>
<dbReference type="EMBL" id="BMAT01010038">
    <property type="protein sequence ID" value="GFS18908.1"/>
    <property type="molecule type" value="Genomic_DNA"/>
</dbReference>